<evidence type="ECO:0000313" key="2">
    <source>
        <dbReference type="Proteomes" id="UP000593875"/>
    </source>
</evidence>
<protein>
    <submittedName>
        <fullName evidence="1">DUF4198 domain-containing protein</fullName>
    </submittedName>
</protein>
<sequence length="280" mass="30046">MQNSLHSSFVKHGVLGLILLATAGVASAHRPWMLPTSTIVETKEAWVTIDGAVSEGLFDFDHMPLRMDGVTVTAPDGTTAAGPAAVTGKLRSSIDLPLPKEGTYRIALVSTNVMGSYKVGEDVKRFRGSEADFAKQLPAGAQDVRKTVTHQRIETFVTAHKTNDAALKPTNAGLEMVPLTHPNDLRANETMRVRFLLDGKPLPNLPFSLVPGGVRYRGVAGEIRLTTDAKGEASFKLPAANMYWMNAAYPPNPGKGPAPDNGPAESKRYAYTATLEALPE</sequence>
<keyword evidence="2" id="KW-1185">Reference proteome</keyword>
<proteinExistence type="predicted"/>
<dbReference type="RefSeq" id="WP_193684925.1">
    <property type="nucleotide sequence ID" value="NZ_CP062941.1"/>
</dbReference>
<gene>
    <name evidence="1" type="ORF">LPB04_12620</name>
</gene>
<dbReference type="InterPro" id="IPR019613">
    <property type="entry name" value="DUF4198"/>
</dbReference>
<reference evidence="1 2" key="1">
    <citation type="submission" date="2020-10" db="EMBL/GenBank/DDBJ databases">
        <title>Genome sequencing of Massilia sp. LPB0304.</title>
        <authorList>
            <person name="Kim J."/>
        </authorList>
    </citation>
    <scope>NUCLEOTIDE SEQUENCE [LARGE SCALE GENOMIC DNA]</scope>
    <source>
        <strain evidence="1 2">LPB0304</strain>
    </source>
</reference>
<evidence type="ECO:0000313" key="1">
    <source>
        <dbReference type="EMBL" id="QOL47869.1"/>
    </source>
</evidence>
<dbReference type="Proteomes" id="UP000593875">
    <property type="component" value="Chromosome"/>
</dbReference>
<dbReference type="EMBL" id="CP062941">
    <property type="protein sequence ID" value="QOL47869.1"/>
    <property type="molecule type" value="Genomic_DNA"/>
</dbReference>
<accession>A0A7L9U0A8</accession>
<dbReference type="AlphaFoldDB" id="A0A7L9U0A8"/>
<dbReference type="KEGG" id="mlir:LPB04_12620"/>
<dbReference type="Pfam" id="PF10670">
    <property type="entry name" value="DUF4198"/>
    <property type="match status" value="1"/>
</dbReference>
<organism evidence="1 2">
    <name type="scientific">Massilia litorea</name>
    <dbReference type="NCBI Taxonomy" id="2769491"/>
    <lineage>
        <taxon>Bacteria</taxon>
        <taxon>Pseudomonadati</taxon>
        <taxon>Pseudomonadota</taxon>
        <taxon>Betaproteobacteria</taxon>
        <taxon>Burkholderiales</taxon>
        <taxon>Oxalobacteraceae</taxon>
        <taxon>Telluria group</taxon>
        <taxon>Massilia</taxon>
    </lineage>
</organism>
<name>A0A7L9U0A8_9BURK</name>